<dbReference type="EMBL" id="JAUSTP010000047">
    <property type="protein sequence ID" value="MDQ0191499.1"/>
    <property type="molecule type" value="Genomic_DNA"/>
</dbReference>
<dbReference type="Pfam" id="PF06133">
    <property type="entry name" value="Com_YlbF"/>
    <property type="match status" value="1"/>
</dbReference>
<gene>
    <name evidence="2" type="ORF">J2S03_003370</name>
</gene>
<dbReference type="SUPFAM" id="SSF158622">
    <property type="entry name" value="YheA/YmcA-like"/>
    <property type="match status" value="1"/>
</dbReference>
<keyword evidence="3" id="KW-1185">Reference proteome</keyword>
<dbReference type="InterPro" id="IPR010368">
    <property type="entry name" value="Com_YlbF"/>
</dbReference>
<accession>A0ABT9XMF4</accession>
<evidence type="ECO:0000313" key="3">
    <source>
        <dbReference type="Proteomes" id="UP001232973"/>
    </source>
</evidence>
<name>A0ABT9XMF4_9BACL</name>
<reference evidence="2 3" key="1">
    <citation type="submission" date="2023-07" db="EMBL/GenBank/DDBJ databases">
        <title>Genomic Encyclopedia of Type Strains, Phase IV (KMG-IV): sequencing the most valuable type-strain genomes for metagenomic binning, comparative biology and taxonomic classification.</title>
        <authorList>
            <person name="Goeker M."/>
        </authorList>
    </citation>
    <scope>NUCLEOTIDE SEQUENCE [LARGE SCALE GENOMIC DNA]</scope>
    <source>
        <strain evidence="2 3">DSM 4006</strain>
    </source>
</reference>
<proteinExistence type="inferred from homology"/>
<protein>
    <recommendedName>
        <fullName evidence="1">UPF0342 protein J2S03_003370</fullName>
    </recommendedName>
</protein>
<dbReference type="InterPro" id="IPR023378">
    <property type="entry name" value="YheA/YmcA-like_dom_sf"/>
</dbReference>
<sequence length="128" mass="14519">MVNPYDKAYELADALRQSDAFQRLRDVKQKIEADPAVLEMLQDYRKRQMELEQKQMLGQTLTEEERSAFEKLTEVVNLNMLVRNYLEGERQLGVIFWDIQGILAKVMQEAGIQPPLADEASGSTGAGG</sequence>
<comment type="similarity">
    <text evidence="1">Belongs to the UPF0342 family.</text>
</comment>
<dbReference type="Proteomes" id="UP001232973">
    <property type="component" value="Unassembled WGS sequence"/>
</dbReference>
<dbReference type="HAMAP" id="MF_01526">
    <property type="entry name" value="UPF0342"/>
    <property type="match status" value="1"/>
</dbReference>
<evidence type="ECO:0000313" key="2">
    <source>
        <dbReference type="EMBL" id="MDQ0191499.1"/>
    </source>
</evidence>
<evidence type="ECO:0000256" key="1">
    <source>
        <dbReference type="HAMAP-Rule" id="MF_01526"/>
    </source>
</evidence>
<dbReference type="RefSeq" id="WP_274456678.1">
    <property type="nucleotide sequence ID" value="NZ_CP067097.1"/>
</dbReference>
<organism evidence="2 3">
    <name type="scientific">Alicyclobacillus cycloheptanicus</name>
    <dbReference type="NCBI Taxonomy" id="1457"/>
    <lineage>
        <taxon>Bacteria</taxon>
        <taxon>Bacillati</taxon>
        <taxon>Bacillota</taxon>
        <taxon>Bacilli</taxon>
        <taxon>Bacillales</taxon>
        <taxon>Alicyclobacillaceae</taxon>
        <taxon>Alicyclobacillus</taxon>
    </lineage>
</organism>
<dbReference type="Gene3D" id="1.20.1500.10">
    <property type="entry name" value="YheA/YmcA-like"/>
    <property type="match status" value="1"/>
</dbReference>
<comment type="caution">
    <text evidence="2">The sequence shown here is derived from an EMBL/GenBank/DDBJ whole genome shotgun (WGS) entry which is preliminary data.</text>
</comment>